<proteinExistence type="predicted"/>
<feature type="transmembrane region" description="Helical" evidence="1">
    <location>
        <begin position="537"/>
        <end position="558"/>
    </location>
</feature>
<keyword evidence="3" id="KW-1185">Reference proteome</keyword>
<dbReference type="OrthoDB" id="10368797at2759"/>
<reference evidence="2 3" key="1">
    <citation type="submission" date="2020-06" db="EMBL/GenBank/DDBJ databases">
        <authorList>
            <person name="Li R."/>
            <person name="Bekaert M."/>
        </authorList>
    </citation>
    <scope>NUCLEOTIDE SEQUENCE [LARGE SCALE GENOMIC DNA]</scope>
    <source>
        <strain evidence="3">wild</strain>
    </source>
</reference>
<name>A0A6J8D4Q0_MYTCO</name>
<keyword evidence="1" id="KW-1133">Transmembrane helix</keyword>
<evidence type="ECO:0000256" key="1">
    <source>
        <dbReference type="SAM" id="Phobius"/>
    </source>
</evidence>
<dbReference type="AlphaFoldDB" id="A0A6J8D4Q0"/>
<dbReference type="Proteomes" id="UP000507470">
    <property type="component" value="Unassembled WGS sequence"/>
</dbReference>
<feature type="transmembrane region" description="Helical" evidence="1">
    <location>
        <begin position="400"/>
        <end position="422"/>
    </location>
</feature>
<organism evidence="2 3">
    <name type="scientific">Mytilus coruscus</name>
    <name type="common">Sea mussel</name>
    <dbReference type="NCBI Taxonomy" id="42192"/>
    <lineage>
        <taxon>Eukaryota</taxon>
        <taxon>Metazoa</taxon>
        <taxon>Spiralia</taxon>
        <taxon>Lophotrochozoa</taxon>
        <taxon>Mollusca</taxon>
        <taxon>Bivalvia</taxon>
        <taxon>Autobranchia</taxon>
        <taxon>Pteriomorphia</taxon>
        <taxon>Mytilida</taxon>
        <taxon>Mytiloidea</taxon>
        <taxon>Mytilidae</taxon>
        <taxon>Mytilinae</taxon>
        <taxon>Mytilus</taxon>
    </lineage>
</organism>
<dbReference type="EMBL" id="CACVKT020006659">
    <property type="protein sequence ID" value="CAC5403075.1"/>
    <property type="molecule type" value="Genomic_DNA"/>
</dbReference>
<sequence>MPVPFALTLPLKPSTAKIMDRTFQIMKVLCVLFAVDIGSKLRLANAAFIGTNFNSSTESTKNEETSSEISTIYNNVTLTYSMSAETTFVISKDNVTSTIIYRCSFEIIDVGIRQQVQSYVAQSKELIFLHFYLLNQTTALSYGPNDTIYNIFTIVRTAGGFGNELLAMHPQFEQFSIGTLMFGVEHVNIPLRVMALECFKQKELQHTLLKIVKKDLGLLQKRNDGSHASLCQTHVEDVRGLASFYYNCCTVENNDEFVCNRLETNLWMDVLLVGMNICYVIVFLFSPLLIPTSWYKADIHGITLRIERTFNLKLSDEFYTENQMETEQKTVQLLRSQCNSPLKVKEINLKVLEINTVSTDYVPAGIFHYLYRTFIKCHVKDHEYVKDCCHTDICKFRFCILLNASSVLTYVTFGGMLLFYVYDTLRNVKKKYEAFSQAVIDFSVFDMQKQVMETFKNEKEIKYSAFQFKILNEGSINSNIQIEFDETCNRLLLKSNYPCLFFDENSKPYLNEKAFFRMCFMKVLRAPGSLWENYKKAAFNFLIILLFLIFVVIIVLAFGKTQGFSGTYQAIATLGDGLIPLILRRYFFKSDDVFDFKSDHFLLFEELKQLFENYCETWEIVDIPKDVIADSSDNDEMNYETLFITKSQSKATEDLEPTGKFGKQVNPSKFLPIKCTHF</sequence>
<feature type="transmembrane region" description="Helical" evidence="1">
    <location>
        <begin position="266"/>
        <end position="290"/>
    </location>
</feature>
<evidence type="ECO:0000313" key="3">
    <source>
        <dbReference type="Proteomes" id="UP000507470"/>
    </source>
</evidence>
<accession>A0A6J8D4Q0</accession>
<gene>
    <name evidence="2" type="ORF">MCOR_36987</name>
</gene>
<evidence type="ECO:0000313" key="2">
    <source>
        <dbReference type="EMBL" id="CAC5403075.1"/>
    </source>
</evidence>
<keyword evidence="1" id="KW-0472">Membrane</keyword>
<protein>
    <submittedName>
        <fullName evidence="2">Uncharacterized protein</fullName>
    </submittedName>
</protein>
<keyword evidence="1" id="KW-0812">Transmembrane</keyword>